<dbReference type="EMBL" id="LQOK01000044">
    <property type="protein sequence ID" value="ORU96412.1"/>
    <property type="molecule type" value="Genomic_DNA"/>
</dbReference>
<feature type="chain" id="PRO_5015776850" description="Haemophore haem-binding domain-containing protein" evidence="1">
    <location>
        <begin position="30"/>
        <end position="99"/>
    </location>
</feature>
<evidence type="ECO:0000256" key="1">
    <source>
        <dbReference type="SAM" id="SignalP"/>
    </source>
</evidence>
<accession>A0A1X1QYB3</accession>
<gene>
    <name evidence="2" type="ORF">AWB93_20950</name>
</gene>
<keyword evidence="1" id="KW-0732">Signal</keyword>
<keyword evidence="3" id="KW-1185">Reference proteome</keyword>
<sequence>MTRVAAAVGIAAAVAVLDPLALIAPSAHADISGYRRCVGSVKQVPLSNPDPQSLQLARLVEMDIKSGASPAAEAQKVNQMGFDQNLADAVVQCAMQNNP</sequence>
<feature type="signal peptide" evidence="1">
    <location>
        <begin position="1"/>
        <end position="29"/>
    </location>
</feature>
<dbReference type="RefSeq" id="WP_085182684.1">
    <property type="nucleotide sequence ID" value="NZ_JACKSV010000113.1"/>
</dbReference>
<name>A0A1X1QYB3_MYCBE</name>
<protein>
    <recommendedName>
        <fullName evidence="4">Haemophore haem-binding domain-containing protein</fullName>
    </recommendedName>
</protein>
<evidence type="ECO:0008006" key="4">
    <source>
        <dbReference type="Google" id="ProtNLM"/>
    </source>
</evidence>
<evidence type="ECO:0000313" key="2">
    <source>
        <dbReference type="EMBL" id="ORU96412.1"/>
    </source>
</evidence>
<proteinExistence type="predicted"/>
<comment type="caution">
    <text evidence="2">The sequence shown here is derived from an EMBL/GenBank/DDBJ whole genome shotgun (WGS) entry which is preliminary data.</text>
</comment>
<dbReference type="Proteomes" id="UP000193990">
    <property type="component" value="Unassembled WGS sequence"/>
</dbReference>
<organism evidence="2 3">
    <name type="scientific">Mycobacterium bohemicum</name>
    <dbReference type="NCBI Taxonomy" id="56425"/>
    <lineage>
        <taxon>Bacteria</taxon>
        <taxon>Bacillati</taxon>
        <taxon>Actinomycetota</taxon>
        <taxon>Actinomycetes</taxon>
        <taxon>Mycobacteriales</taxon>
        <taxon>Mycobacteriaceae</taxon>
        <taxon>Mycobacterium</taxon>
    </lineage>
</organism>
<evidence type="ECO:0000313" key="3">
    <source>
        <dbReference type="Proteomes" id="UP000193990"/>
    </source>
</evidence>
<reference evidence="2 3" key="1">
    <citation type="submission" date="2016-01" db="EMBL/GenBank/DDBJ databases">
        <title>The new phylogeny of the genus Mycobacterium.</title>
        <authorList>
            <person name="Tarcisio F."/>
            <person name="Conor M."/>
            <person name="Antonella G."/>
            <person name="Elisabetta G."/>
            <person name="Giulia F.S."/>
            <person name="Sara T."/>
            <person name="Anna F."/>
            <person name="Clotilde B."/>
            <person name="Roberto B."/>
            <person name="Veronica D.S."/>
            <person name="Fabio R."/>
            <person name="Monica P."/>
            <person name="Olivier J."/>
            <person name="Enrico T."/>
            <person name="Nicola S."/>
        </authorList>
    </citation>
    <scope>NUCLEOTIDE SEQUENCE [LARGE SCALE GENOMIC DNA]</scope>
    <source>
        <strain evidence="2 3">DSM 44277</strain>
    </source>
</reference>
<dbReference type="AlphaFoldDB" id="A0A1X1QYB3"/>